<proteinExistence type="predicted"/>
<reference evidence="1" key="1">
    <citation type="submission" date="2019-04" db="EMBL/GenBank/DDBJ databases">
        <title>Friends and foes A comparative genomics studyof 23 Aspergillus species from section Flavi.</title>
        <authorList>
            <consortium name="DOE Joint Genome Institute"/>
            <person name="Kjaerbolling I."/>
            <person name="Vesth T."/>
            <person name="Frisvad J.C."/>
            <person name="Nybo J.L."/>
            <person name="Theobald S."/>
            <person name="Kildgaard S."/>
            <person name="Isbrandt T."/>
            <person name="Kuo A."/>
            <person name="Sato A."/>
            <person name="Lyhne E.K."/>
            <person name="Kogle M.E."/>
            <person name="Wiebenga A."/>
            <person name="Kun R.S."/>
            <person name="Lubbers R.J."/>
            <person name="Makela M.R."/>
            <person name="Barry K."/>
            <person name="Chovatia M."/>
            <person name="Clum A."/>
            <person name="Daum C."/>
            <person name="Haridas S."/>
            <person name="He G."/>
            <person name="LaButti K."/>
            <person name="Lipzen A."/>
            <person name="Mondo S."/>
            <person name="Riley R."/>
            <person name="Salamov A."/>
            <person name="Simmons B.A."/>
            <person name="Magnuson J.K."/>
            <person name="Henrissat B."/>
            <person name="Mortensen U.H."/>
            <person name="Larsen T.O."/>
            <person name="Devries R.P."/>
            <person name="Grigoriev I.V."/>
            <person name="Machida M."/>
            <person name="Baker S.E."/>
            <person name="Andersen M.R."/>
        </authorList>
    </citation>
    <scope>NUCLEOTIDE SEQUENCE [LARGE SCALE GENOMIC DNA]</scope>
    <source>
        <strain evidence="1">IBT 14317</strain>
    </source>
</reference>
<sequence>MTGALIMPRVQTFSLSFFTTNWVRRNDFENSWRAIISSAPQRARVRSNYTQVGATPYSIQ</sequence>
<organism evidence="1">
    <name type="scientific">Petromyces alliaceus</name>
    <name type="common">Aspergillus alliaceus</name>
    <dbReference type="NCBI Taxonomy" id="209559"/>
    <lineage>
        <taxon>Eukaryota</taxon>
        <taxon>Fungi</taxon>
        <taxon>Dikarya</taxon>
        <taxon>Ascomycota</taxon>
        <taxon>Pezizomycotina</taxon>
        <taxon>Eurotiomycetes</taxon>
        <taxon>Eurotiomycetidae</taxon>
        <taxon>Eurotiales</taxon>
        <taxon>Aspergillaceae</taxon>
        <taxon>Aspergillus</taxon>
        <taxon>Aspergillus subgen. Circumdati</taxon>
    </lineage>
</organism>
<evidence type="ECO:0000313" key="1">
    <source>
        <dbReference type="EMBL" id="KAE8388014.1"/>
    </source>
</evidence>
<dbReference type="Proteomes" id="UP000326877">
    <property type="component" value="Unassembled WGS sequence"/>
</dbReference>
<dbReference type="EMBL" id="ML735284">
    <property type="protein sequence ID" value="KAE8388014.1"/>
    <property type="molecule type" value="Genomic_DNA"/>
</dbReference>
<accession>A0A5N7C1P7</accession>
<gene>
    <name evidence="1" type="ORF">BDV23DRAFT_159892</name>
</gene>
<dbReference type="AlphaFoldDB" id="A0A5N7C1P7"/>
<name>A0A5N7C1P7_PETAA</name>
<protein>
    <submittedName>
        <fullName evidence="1">Uncharacterized protein</fullName>
    </submittedName>
</protein>